<evidence type="ECO:0000256" key="1">
    <source>
        <dbReference type="SAM" id="Phobius"/>
    </source>
</evidence>
<dbReference type="EMBL" id="JBHSLF010000014">
    <property type="protein sequence ID" value="MFC5343435.1"/>
    <property type="molecule type" value="Genomic_DNA"/>
</dbReference>
<keyword evidence="1" id="KW-1133">Transmembrane helix</keyword>
<keyword evidence="1" id="KW-0812">Transmembrane</keyword>
<evidence type="ECO:0008006" key="4">
    <source>
        <dbReference type="Google" id="ProtNLM"/>
    </source>
</evidence>
<evidence type="ECO:0000313" key="3">
    <source>
        <dbReference type="Proteomes" id="UP001596152"/>
    </source>
</evidence>
<name>A0ABW0FNW2_9CAUL</name>
<feature type="transmembrane region" description="Helical" evidence="1">
    <location>
        <begin position="12"/>
        <end position="31"/>
    </location>
</feature>
<sequence>MTRDGWRVLIKGLSVFVGAMAFLAGLFWVVVAQVLEGYQSGAGAAWAFAALFTLVGIGLCTWPWLLWKPTEPKP</sequence>
<protein>
    <recommendedName>
        <fullName evidence="4">DUF2842 domain-containing protein</fullName>
    </recommendedName>
</protein>
<accession>A0ABW0FNW2</accession>
<keyword evidence="1" id="KW-0472">Membrane</keyword>
<proteinExistence type="predicted"/>
<dbReference type="Proteomes" id="UP001596152">
    <property type="component" value="Unassembled WGS sequence"/>
</dbReference>
<comment type="caution">
    <text evidence="2">The sequence shown here is derived from an EMBL/GenBank/DDBJ whole genome shotgun (WGS) entry which is preliminary data.</text>
</comment>
<evidence type="ECO:0000313" key="2">
    <source>
        <dbReference type="EMBL" id="MFC5343435.1"/>
    </source>
</evidence>
<reference evidence="3" key="1">
    <citation type="journal article" date="2019" name="Int. J. Syst. Evol. Microbiol.">
        <title>The Global Catalogue of Microorganisms (GCM) 10K type strain sequencing project: providing services to taxonomists for standard genome sequencing and annotation.</title>
        <authorList>
            <consortium name="The Broad Institute Genomics Platform"/>
            <consortium name="The Broad Institute Genome Sequencing Center for Infectious Disease"/>
            <person name="Wu L."/>
            <person name="Ma J."/>
        </authorList>
    </citation>
    <scope>NUCLEOTIDE SEQUENCE [LARGE SCALE GENOMIC DNA]</scope>
    <source>
        <strain evidence="3">JCM 12125</strain>
    </source>
</reference>
<dbReference type="RefSeq" id="WP_374039225.1">
    <property type="nucleotide sequence ID" value="NZ_CP169082.1"/>
</dbReference>
<gene>
    <name evidence="2" type="ORF">ACFPIE_05870</name>
</gene>
<feature type="transmembrane region" description="Helical" evidence="1">
    <location>
        <begin position="43"/>
        <end position="67"/>
    </location>
</feature>
<keyword evidence="3" id="KW-1185">Reference proteome</keyword>
<organism evidence="2 3">
    <name type="scientific">Brevundimonas staleyi</name>
    <dbReference type="NCBI Taxonomy" id="74326"/>
    <lineage>
        <taxon>Bacteria</taxon>
        <taxon>Pseudomonadati</taxon>
        <taxon>Pseudomonadota</taxon>
        <taxon>Alphaproteobacteria</taxon>
        <taxon>Caulobacterales</taxon>
        <taxon>Caulobacteraceae</taxon>
        <taxon>Brevundimonas</taxon>
    </lineage>
</organism>